<dbReference type="RefSeq" id="WP_280177585.1">
    <property type="nucleotide sequence ID" value="NZ_FNUY01000003.1"/>
</dbReference>
<organism evidence="1 2">
    <name type="scientific">Bosea lathyri</name>
    <dbReference type="NCBI Taxonomy" id="1036778"/>
    <lineage>
        <taxon>Bacteria</taxon>
        <taxon>Pseudomonadati</taxon>
        <taxon>Pseudomonadota</taxon>
        <taxon>Alphaproteobacteria</taxon>
        <taxon>Hyphomicrobiales</taxon>
        <taxon>Boseaceae</taxon>
        <taxon>Bosea</taxon>
    </lineage>
</organism>
<evidence type="ECO:0000313" key="1">
    <source>
        <dbReference type="EMBL" id="SEG12446.1"/>
    </source>
</evidence>
<dbReference type="AlphaFoldDB" id="A0A1H5XML8"/>
<keyword evidence="2" id="KW-1185">Reference proteome</keyword>
<dbReference type="EMBL" id="FNUY01000003">
    <property type="protein sequence ID" value="SEG12446.1"/>
    <property type="molecule type" value="Genomic_DNA"/>
</dbReference>
<reference evidence="1 2" key="1">
    <citation type="submission" date="2016-10" db="EMBL/GenBank/DDBJ databases">
        <authorList>
            <person name="de Groot N.N."/>
        </authorList>
    </citation>
    <scope>NUCLEOTIDE SEQUENCE [LARGE SCALE GENOMIC DNA]</scope>
    <source>
        <strain evidence="1 2">DSM 26656</strain>
    </source>
</reference>
<proteinExistence type="predicted"/>
<name>A0A1H5XML8_9HYPH</name>
<accession>A0A1H5XML8</accession>
<dbReference type="Proteomes" id="UP000236743">
    <property type="component" value="Unassembled WGS sequence"/>
</dbReference>
<sequence>MLTRDLDLRDAMREVDPKIDLATAIPPCSALDAKPVSAARAAP</sequence>
<protein>
    <submittedName>
        <fullName evidence="1">Uncharacterized protein</fullName>
    </submittedName>
</protein>
<gene>
    <name evidence="1" type="ORF">SAMN04488115_103291</name>
</gene>
<evidence type="ECO:0000313" key="2">
    <source>
        <dbReference type="Proteomes" id="UP000236743"/>
    </source>
</evidence>